<dbReference type="GO" id="GO:0051274">
    <property type="term" value="P:beta-glucan biosynthetic process"/>
    <property type="evidence" value="ECO:0007669"/>
    <property type="project" value="TreeGrafter"/>
</dbReference>
<dbReference type="GO" id="GO:0003824">
    <property type="term" value="F:catalytic activity"/>
    <property type="evidence" value="ECO:0007669"/>
    <property type="project" value="InterPro"/>
</dbReference>
<dbReference type="PROSITE" id="PS51318">
    <property type="entry name" value="TAT"/>
    <property type="match status" value="1"/>
</dbReference>
<feature type="domain" description="Glucan biosynthesis periplasmic MdoG C-terminal" evidence="5">
    <location>
        <begin position="40"/>
        <end position="509"/>
    </location>
</feature>
<dbReference type="SUPFAM" id="SSF74650">
    <property type="entry name" value="Galactose mutarotase-like"/>
    <property type="match status" value="1"/>
</dbReference>
<dbReference type="InterPro" id="IPR013783">
    <property type="entry name" value="Ig-like_fold"/>
</dbReference>
<dbReference type="InterPro" id="IPR014438">
    <property type="entry name" value="Glucan_biosyn_MdoG/MdoD"/>
</dbReference>
<evidence type="ECO:0000256" key="3">
    <source>
        <dbReference type="ARBA" id="ARBA00009284"/>
    </source>
</evidence>
<dbReference type="InterPro" id="IPR014718">
    <property type="entry name" value="GH-type_carb-bd"/>
</dbReference>
<keyword evidence="4" id="KW-0574">Periplasm</keyword>
<dbReference type="Gene3D" id="2.70.98.10">
    <property type="match status" value="1"/>
</dbReference>
<dbReference type="PANTHER" id="PTHR30504:SF2">
    <property type="entry name" value="GLUCANS BIOSYNTHESIS PROTEIN G"/>
    <property type="match status" value="1"/>
</dbReference>
<organism evidence="6">
    <name type="scientific">hydrothermal vent metagenome</name>
    <dbReference type="NCBI Taxonomy" id="652676"/>
    <lineage>
        <taxon>unclassified sequences</taxon>
        <taxon>metagenomes</taxon>
        <taxon>ecological metagenomes</taxon>
    </lineage>
</organism>
<comment type="similarity">
    <text evidence="3">Belongs to the OpgD/OpgG family.</text>
</comment>
<dbReference type="FunFam" id="2.70.98.10:FF:000001">
    <property type="entry name" value="Glucans biosynthesis protein G"/>
    <property type="match status" value="1"/>
</dbReference>
<dbReference type="InterPro" id="IPR006311">
    <property type="entry name" value="TAT_signal"/>
</dbReference>
<dbReference type="GO" id="GO:0030246">
    <property type="term" value="F:carbohydrate binding"/>
    <property type="evidence" value="ECO:0007669"/>
    <property type="project" value="InterPro"/>
</dbReference>
<sequence length="511" mass="57442">MINRRSFLSSAAAFGAFASTTPAATLAAIAGAQLGTSMAFSLEALRARAAEMARNAYAPRPKVPQAWRDLSYDQYRLFWFNNEKALWAKSNRPQRVDFFHPGLYFPRPVTVNVVENGMTKPVLFDLDLFDRTDKAPDLPVDKTLGFSGFRLRDELEKPGVFQEYMVFQGASYFRAHAKGQVYGVSARGLALKTGDADGEEFPDFTDFWIEAPAPGDSLTRIHALLDSPSTTGVYSFEVTGTDVIKTEVDARLYPRVPLEHAGIAPLTSMFFFDETNRDRFSDFRPAVHDSDGLLIRNGAGEMLWRPLANPRDLQVSSFVDENPQGFGLMQRPRNPEDFADFEALYHKRPSVWVTPHEDWGTGVVRLVEIPTNREIYDNIVAYWRPHEPLQPGVEHRYTYALHWGNEPDYERSVAKVINTRMGQRDFEPGYVTTIDFADHPEFSDGTDGITIFTSTSRGSISDGILQPNPGTGGLRLGFSFDPGDAGSTEMRVQLMRDSKSISEVWLYRWTA</sequence>
<dbReference type="SUPFAM" id="SSF81296">
    <property type="entry name" value="E set domains"/>
    <property type="match status" value="1"/>
</dbReference>
<evidence type="ECO:0000256" key="1">
    <source>
        <dbReference type="ARBA" id="ARBA00004418"/>
    </source>
</evidence>
<evidence type="ECO:0000313" key="6">
    <source>
        <dbReference type="EMBL" id="VAV87901.1"/>
    </source>
</evidence>
<proteinExistence type="inferred from homology"/>
<dbReference type="PANTHER" id="PTHR30504">
    <property type="entry name" value="GLUCANS BIOSYNTHESIS PROTEIN"/>
    <property type="match status" value="1"/>
</dbReference>
<dbReference type="PIRSF" id="PIRSF006281">
    <property type="entry name" value="MdoG"/>
    <property type="match status" value="1"/>
</dbReference>
<evidence type="ECO:0000259" key="5">
    <source>
        <dbReference type="Pfam" id="PF04349"/>
    </source>
</evidence>
<dbReference type="Gene3D" id="2.60.40.10">
    <property type="entry name" value="Immunoglobulins"/>
    <property type="match status" value="1"/>
</dbReference>
<gene>
    <name evidence="6" type="ORF">MNBD_ALPHA07-2337</name>
</gene>
<dbReference type="Pfam" id="PF04349">
    <property type="entry name" value="MdoG"/>
    <property type="match status" value="1"/>
</dbReference>
<reference evidence="6" key="1">
    <citation type="submission" date="2018-06" db="EMBL/GenBank/DDBJ databases">
        <authorList>
            <person name="Zhirakovskaya E."/>
        </authorList>
    </citation>
    <scope>NUCLEOTIDE SEQUENCE</scope>
</reference>
<evidence type="ECO:0000256" key="4">
    <source>
        <dbReference type="ARBA" id="ARBA00022764"/>
    </source>
</evidence>
<dbReference type="InterPro" id="IPR014756">
    <property type="entry name" value="Ig_E-set"/>
</dbReference>
<dbReference type="InterPro" id="IPR011013">
    <property type="entry name" value="Gal_mutarotase_sf_dom"/>
</dbReference>
<dbReference type="GO" id="GO:0030288">
    <property type="term" value="C:outer membrane-bounded periplasmic space"/>
    <property type="evidence" value="ECO:0007669"/>
    <property type="project" value="TreeGrafter"/>
</dbReference>
<comment type="pathway">
    <text evidence="2">Glycan metabolism; osmoregulated periplasmic glucan (OPG) biosynthesis.</text>
</comment>
<protein>
    <submittedName>
        <fullName evidence="6">Glucans biosynthesis protein G</fullName>
    </submittedName>
</protein>
<evidence type="ECO:0000256" key="2">
    <source>
        <dbReference type="ARBA" id="ARBA00005001"/>
    </source>
</evidence>
<dbReference type="InterPro" id="IPR007444">
    <property type="entry name" value="Glucan_biosyn_MdoG_C"/>
</dbReference>
<accession>A0A3B0R6Z7</accession>
<name>A0A3B0R6Z7_9ZZZZ</name>
<dbReference type="EMBL" id="UOEG01000017">
    <property type="protein sequence ID" value="VAV87901.1"/>
    <property type="molecule type" value="Genomic_DNA"/>
</dbReference>
<dbReference type="UniPathway" id="UPA00637"/>
<comment type="subcellular location">
    <subcellularLocation>
        <location evidence="1">Periplasm</location>
    </subcellularLocation>
</comment>
<dbReference type="AlphaFoldDB" id="A0A3B0R6Z7"/>